<name>A0A940NN90_9BACI</name>
<sequence>MDIRKMIETIELKEINTDLLISKMNKSLIDLYTNKSIEEYTEILNAMLVLAVHLKYDLILKYLAWAPTVAANERIQFQEIFKCLGTRNNNKDWFLNLFSLFLGIAHVFGFNMSEVERCFFENKRLNSCSTVIVEY</sequence>
<protein>
    <submittedName>
        <fullName evidence="2">Uncharacterized protein</fullName>
    </submittedName>
</protein>
<dbReference type="RefSeq" id="WP_209405603.1">
    <property type="nucleotide sequence ID" value="NZ_JAGIYQ010000006.1"/>
</dbReference>
<reference evidence="2" key="1">
    <citation type="submission" date="2021-04" db="EMBL/GenBank/DDBJ databases">
        <title>Genome seq and assembly of Bacillus sp.</title>
        <authorList>
            <person name="Chhetri G."/>
        </authorList>
    </citation>
    <scope>NUCLEOTIDE SEQUENCE</scope>
    <source>
        <strain evidence="2">RG28</strain>
    </source>
</reference>
<keyword evidence="1" id="KW-0812">Transmembrane</keyword>
<accession>A0A940NN90</accession>
<dbReference type="AlphaFoldDB" id="A0A940NN90"/>
<keyword evidence="1" id="KW-1133">Transmembrane helix</keyword>
<feature type="transmembrane region" description="Helical" evidence="1">
    <location>
        <begin position="93"/>
        <end position="112"/>
    </location>
</feature>
<keyword evidence="1" id="KW-0472">Membrane</keyword>
<evidence type="ECO:0000256" key="1">
    <source>
        <dbReference type="SAM" id="Phobius"/>
    </source>
</evidence>
<comment type="caution">
    <text evidence="2">The sequence shown here is derived from an EMBL/GenBank/DDBJ whole genome shotgun (WGS) entry which is preliminary data.</text>
</comment>
<organism evidence="2 3">
    <name type="scientific">Gottfriedia endophytica</name>
    <dbReference type="NCBI Taxonomy" id="2820819"/>
    <lineage>
        <taxon>Bacteria</taxon>
        <taxon>Bacillati</taxon>
        <taxon>Bacillota</taxon>
        <taxon>Bacilli</taxon>
        <taxon>Bacillales</taxon>
        <taxon>Bacillaceae</taxon>
        <taxon>Gottfriedia</taxon>
    </lineage>
</organism>
<evidence type="ECO:0000313" key="2">
    <source>
        <dbReference type="EMBL" id="MBP0725736.1"/>
    </source>
</evidence>
<proteinExistence type="predicted"/>
<gene>
    <name evidence="2" type="ORF">J5Y03_11190</name>
</gene>
<evidence type="ECO:0000313" key="3">
    <source>
        <dbReference type="Proteomes" id="UP000682134"/>
    </source>
</evidence>
<keyword evidence="3" id="KW-1185">Reference proteome</keyword>
<dbReference type="Proteomes" id="UP000682134">
    <property type="component" value="Unassembled WGS sequence"/>
</dbReference>
<dbReference type="EMBL" id="JAGIYQ010000006">
    <property type="protein sequence ID" value="MBP0725736.1"/>
    <property type="molecule type" value="Genomic_DNA"/>
</dbReference>